<dbReference type="SUPFAM" id="SSF54427">
    <property type="entry name" value="NTF2-like"/>
    <property type="match status" value="1"/>
</dbReference>
<feature type="transmembrane region" description="Helical" evidence="1">
    <location>
        <begin position="102"/>
        <end position="121"/>
    </location>
</feature>
<dbReference type="Pfam" id="PF12773">
    <property type="entry name" value="DZR"/>
    <property type="match status" value="1"/>
</dbReference>
<feature type="domain" description="DZANK-type" evidence="2">
    <location>
        <begin position="15"/>
        <end position="64"/>
    </location>
</feature>
<dbReference type="InterPro" id="IPR032710">
    <property type="entry name" value="NTF2-like_dom_sf"/>
</dbReference>
<dbReference type="EMBL" id="DTMF01000063">
    <property type="protein sequence ID" value="HGF33237.1"/>
    <property type="molecule type" value="Genomic_DNA"/>
</dbReference>
<protein>
    <recommendedName>
        <fullName evidence="2">DZANK-type domain-containing protein</fullName>
    </recommendedName>
</protein>
<sequence length="266" mass="30452">MLVILPIRSGKMTYCSHCDLVHGEEHRFCQVCGQLLKRSHPGVRPCARCGAHTLPGQKFCTDCGLPLRVMPAGREEEPLPRPPLFYPRGSEARSSRRQRRPLLAILILAALLVGGLGLYWATKKTVTFLARTFTGTTQELPVTTPADNLKPEVERLAERIRSAHLNKDINKWLSCYASNYPQLGRLENSILELWKNYDIKEVSYRISNVQRQGERQGSAVLVWSFQVYDHRNHDYQLLRQTYRVSLEKNNGDWKIRGSKEEAEPKV</sequence>
<name>A0A7C3UWL6_9BACT</name>
<keyword evidence="1" id="KW-1133">Transmembrane helix</keyword>
<dbReference type="AlphaFoldDB" id="A0A7C3UWL6"/>
<comment type="caution">
    <text evidence="3">The sequence shown here is derived from an EMBL/GenBank/DDBJ whole genome shotgun (WGS) entry which is preliminary data.</text>
</comment>
<organism evidence="3">
    <name type="scientific">Desulfobacca acetoxidans</name>
    <dbReference type="NCBI Taxonomy" id="60893"/>
    <lineage>
        <taxon>Bacteria</taxon>
        <taxon>Pseudomonadati</taxon>
        <taxon>Thermodesulfobacteriota</taxon>
        <taxon>Desulfobaccia</taxon>
        <taxon>Desulfobaccales</taxon>
        <taxon>Desulfobaccaceae</taxon>
        <taxon>Desulfobacca</taxon>
    </lineage>
</organism>
<evidence type="ECO:0000256" key="1">
    <source>
        <dbReference type="SAM" id="Phobius"/>
    </source>
</evidence>
<dbReference type="InterPro" id="IPR025874">
    <property type="entry name" value="DZR"/>
</dbReference>
<proteinExistence type="predicted"/>
<keyword evidence="1" id="KW-0472">Membrane</keyword>
<gene>
    <name evidence="3" type="ORF">ENW96_02465</name>
</gene>
<evidence type="ECO:0000313" key="3">
    <source>
        <dbReference type="EMBL" id="HGF33237.1"/>
    </source>
</evidence>
<reference evidence="3" key="1">
    <citation type="journal article" date="2020" name="mSystems">
        <title>Genome- and Community-Level Interaction Insights into Carbon Utilization and Element Cycling Functions of Hydrothermarchaeota in Hydrothermal Sediment.</title>
        <authorList>
            <person name="Zhou Z."/>
            <person name="Liu Y."/>
            <person name="Xu W."/>
            <person name="Pan J."/>
            <person name="Luo Z.H."/>
            <person name="Li M."/>
        </authorList>
    </citation>
    <scope>NUCLEOTIDE SEQUENCE [LARGE SCALE GENOMIC DNA]</scope>
    <source>
        <strain evidence="3">SpSt-897</strain>
    </source>
</reference>
<evidence type="ECO:0000259" key="2">
    <source>
        <dbReference type="Pfam" id="PF12773"/>
    </source>
</evidence>
<accession>A0A7C3UWL6</accession>
<keyword evidence="1" id="KW-0812">Transmembrane</keyword>